<name>A0AAV3XPX6_9CYAN</name>
<reference evidence="2" key="1">
    <citation type="submission" date="2019-10" db="EMBL/GenBank/DDBJ databases">
        <title>Draft genome sequece of Microseira wollei NIES-4236.</title>
        <authorList>
            <person name="Yamaguchi H."/>
            <person name="Suzuki S."/>
            <person name="Kawachi M."/>
        </authorList>
    </citation>
    <scope>NUCLEOTIDE SEQUENCE</scope>
    <source>
        <strain evidence="2">NIES-4236</strain>
    </source>
</reference>
<dbReference type="Proteomes" id="UP001050975">
    <property type="component" value="Unassembled WGS sequence"/>
</dbReference>
<evidence type="ECO:0000313" key="3">
    <source>
        <dbReference type="Proteomes" id="UP001050975"/>
    </source>
</evidence>
<gene>
    <name evidence="2" type="ORF">MiSe_75970</name>
</gene>
<protein>
    <recommendedName>
        <fullName evidence="1">TNase-like domain-containing protein</fullName>
    </recommendedName>
</protein>
<dbReference type="Pfam" id="PF00565">
    <property type="entry name" value="SNase"/>
    <property type="match status" value="1"/>
</dbReference>
<accession>A0AAV3XPX6</accession>
<keyword evidence="3" id="KW-1185">Reference proteome</keyword>
<evidence type="ECO:0000313" key="2">
    <source>
        <dbReference type="EMBL" id="GET42779.1"/>
    </source>
</evidence>
<proteinExistence type="predicted"/>
<dbReference type="SUPFAM" id="SSF50199">
    <property type="entry name" value="Staphylococcal nuclease"/>
    <property type="match status" value="1"/>
</dbReference>
<evidence type="ECO:0000259" key="1">
    <source>
        <dbReference type="Pfam" id="PF00565"/>
    </source>
</evidence>
<feature type="domain" description="TNase-like" evidence="1">
    <location>
        <begin position="50"/>
        <end position="188"/>
    </location>
</feature>
<dbReference type="EMBL" id="BLAY01000182">
    <property type="protein sequence ID" value="GET42779.1"/>
    <property type="molecule type" value="Genomic_DNA"/>
</dbReference>
<comment type="caution">
    <text evidence="2">The sequence shown here is derived from an EMBL/GenBank/DDBJ whole genome shotgun (WGS) entry which is preliminary data.</text>
</comment>
<dbReference type="AlphaFoldDB" id="A0AAV3XPX6"/>
<dbReference type="Gene3D" id="2.40.50.90">
    <property type="match status" value="1"/>
</dbReference>
<sequence>MPFALIKGTFHIKGYAPDGDSIRFKAHNPENWKKLAGLPVNIKGNSHVQLRFQGIDALETHYKDFHQPRKLGFAARDFMLEKLGFNRVMQTAPNKQVLQALEKVEGYIISRATENNQRPLAYAFAGQPEEPDGASVFLDKNRLKASLNYQLLKAGLAYPNYYQGIFNDLRQAMNEAVNQARIQELGIWFHDKTNLGFKVEGLKSISRDYVIMSKLFRYLVDYLESGGKVSQFKRYLEKRPESILVHSRQDLTYFAQVIDVYGNEIKMKVQPEDLIFMG</sequence>
<dbReference type="InterPro" id="IPR016071">
    <property type="entry name" value="Staphylococal_nuclease_OB-fold"/>
</dbReference>
<organism evidence="2 3">
    <name type="scientific">Microseira wollei NIES-4236</name>
    <dbReference type="NCBI Taxonomy" id="2530354"/>
    <lineage>
        <taxon>Bacteria</taxon>
        <taxon>Bacillati</taxon>
        <taxon>Cyanobacteriota</taxon>
        <taxon>Cyanophyceae</taxon>
        <taxon>Oscillatoriophycideae</taxon>
        <taxon>Aerosakkonematales</taxon>
        <taxon>Aerosakkonemataceae</taxon>
        <taxon>Microseira</taxon>
    </lineage>
</organism>
<dbReference type="InterPro" id="IPR035437">
    <property type="entry name" value="SNase_OB-fold_sf"/>
</dbReference>
<dbReference type="RefSeq" id="WP_226590838.1">
    <property type="nucleotide sequence ID" value="NZ_BLAY01000182.1"/>
</dbReference>